<accession>A0A4U1CIP6</accession>
<gene>
    <name evidence="2" type="ORF">FA048_15340</name>
</gene>
<keyword evidence="3" id="KW-1185">Reference proteome</keyword>
<comment type="caution">
    <text evidence="2">The sequence shown here is derived from an EMBL/GenBank/DDBJ whole genome shotgun (WGS) entry which is preliminary data.</text>
</comment>
<evidence type="ECO:0000313" key="2">
    <source>
        <dbReference type="EMBL" id="TKC06580.1"/>
    </source>
</evidence>
<organism evidence="2 3">
    <name type="scientific">Pedobacter polaris</name>
    <dbReference type="NCBI Taxonomy" id="2571273"/>
    <lineage>
        <taxon>Bacteria</taxon>
        <taxon>Pseudomonadati</taxon>
        <taxon>Bacteroidota</taxon>
        <taxon>Sphingobacteriia</taxon>
        <taxon>Sphingobacteriales</taxon>
        <taxon>Sphingobacteriaceae</taxon>
        <taxon>Pedobacter</taxon>
    </lineage>
</organism>
<dbReference type="Proteomes" id="UP000309488">
    <property type="component" value="Unassembled WGS sequence"/>
</dbReference>
<reference evidence="2 3" key="1">
    <citation type="submission" date="2019-04" db="EMBL/GenBank/DDBJ databases">
        <title>Pedobacter sp. RP-3-22 sp. nov., isolated from Arctic soil.</title>
        <authorList>
            <person name="Dahal R.H."/>
            <person name="Kim D.-U."/>
        </authorList>
    </citation>
    <scope>NUCLEOTIDE SEQUENCE [LARGE SCALE GENOMIC DNA]</scope>
    <source>
        <strain evidence="2 3">RP-3-22</strain>
    </source>
</reference>
<protein>
    <submittedName>
        <fullName evidence="2">Uncharacterized protein</fullName>
    </submittedName>
</protein>
<dbReference type="EMBL" id="SWBR01000004">
    <property type="protein sequence ID" value="TKC06580.1"/>
    <property type="molecule type" value="Genomic_DNA"/>
</dbReference>
<keyword evidence="1" id="KW-0472">Membrane</keyword>
<proteinExistence type="predicted"/>
<keyword evidence="1" id="KW-1133">Transmembrane helix</keyword>
<feature type="transmembrane region" description="Helical" evidence="1">
    <location>
        <begin position="142"/>
        <end position="161"/>
    </location>
</feature>
<dbReference type="RefSeq" id="WP_136842693.1">
    <property type="nucleotide sequence ID" value="NZ_SWBR01000004.1"/>
</dbReference>
<dbReference type="OrthoDB" id="955690at2"/>
<keyword evidence="1" id="KW-0812">Transmembrane</keyword>
<sequence>MENHLTWNKGIFDSNYQLFSNGNIKGSLFFASLKNEARGMGLQNSYLFKTENFLNPTSKILNNKNEVIGTITYDIWHTKAMLEMKSGEQYTWSFINNWYSRWAITDSKEKQISYQASSSSGFIITNTDDEVMLLAGIFIKEFFTRILIAFILFIVLVPIITRSF</sequence>
<evidence type="ECO:0000256" key="1">
    <source>
        <dbReference type="SAM" id="Phobius"/>
    </source>
</evidence>
<name>A0A4U1CIP6_9SPHI</name>
<dbReference type="AlphaFoldDB" id="A0A4U1CIP6"/>
<evidence type="ECO:0000313" key="3">
    <source>
        <dbReference type="Proteomes" id="UP000309488"/>
    </source>
</evidence>